<keyword evidence="2 3" id="KW-0346">Stress response</keyword>
<protein>
    <recommendedName>
        <fullName evidence="3">RNA-binding protein Hfq</fullName>
    </recommendedName>
</protein>
<dbReference type="Proteomes" id="UP000663623">
    <property type="component" value="Chromosome"/>
</dbReference>
<keyword evidence="7" id="KW-1185">Reference proteome</keyword>
<dbReference type="EMBL" id="AP024480">
    <property type="protein sequence ID" value="BCS81061.1"/>
    <property type="molecule type" value="Genomic_DNA"/>
</dbReference>
<proteinExistence type="inferred from homology"/>
<dbReference type="InterPro" id="IPR005001">
    <property type="entry name" value="Hfq"/>
</dbReference>
<dbReference type="NCBIfam" id="TIGR02383">
    <property type="entry name" value="Hfq"/>
    <property type="match status" value="1"/>
</dbReference>
<evidence type="ECO:0000256" key="3">
    <source>
        <dbReference type="HAMAP-Rule" id="MF_00436"/>
    </source>
</evidence>
<keyword evidence="1 3" id="KW-0694">RNA-binding</keyword>
<dbReference type="InterPro" id="IPR010920">
    <property type="entry name" value="LSM_dom_sf"/>
</dbReference>
<evidence type="ECO:0000313" key="6">
    <source>
        <dbReference type="EMBL" id="BCS81061.1"/>
    </source>
</evidence>
<feature type="region of interest" description="Disordered" evidence="4">
    <location>
        <begin position="73"/>
        <end position="96"/>
    </location>
</feature>
<evidence type="ECO:0000313" key="7">
    <source>
        <dbReference type="Proteomes" id="UP000663623"/>
    </source>
</evidence>
<dbReference type="PROSITE" id="PS52002">
    <property type="entry name" value="SM"/>
    <property type="match status" value="1"/>
</dbReference>
<accession>A0ABM7NLT1</accession>
<comment type="function">
    <text evidence="3">RNA chaperone that binds small regulatory RNA (sRNAs) and mRNAs to facilitate mRNA translational regulation in response to envelope stress, environmental stress and changes in metabolite concentrations. Also binds with high specificity to tRNAs.</text>
</comment>
<dbReference type="CDD" id="cd01716">
    <property type="entry name" value="Hfq"/>
    <property type="match status" value="1"/>
</dbReference>
<sequence length="96" mass="10857">MAKGSLNLQDLFLNQLRKEKVNVTIFLLSGFQLKGVIKGFDNFTLIVETDNNKQQLIYKHAISSIMPSKPINYMAQAQNNQQASQQSNNNQGQETK</sequence>
<feature type="domain" description="Sm" evidence="5">
    <location>
        <begin position="10"/>
        <end position="71"/>
    </location>
</feature>
<dbReference type="HAMAP" id="MF_00436">
    <property type="entry name" value="Hfq"/>
    <property type="match status" value="1"/>
</dbReference>
<comment type="similarity">
    <text evidence="3">Belongs to the Hfq family.</text>
</comment>
<dbReference type="Gene3D" id="2.30.30.100">
    <property type="match status" value="1"/>
</dbReference>
<evidence type="ECO:0000256" key="2">
    <source>
        <dbReference type="ARBA" id="ARBA00023016"/>
    </source>
</evidence>
<evidence type="ECO:0000256" key="1">
    <source>
        <dbReference type="ARBA" id="ARBA00022884"/>
    </source>
</evidence>
<feature type="compositionally biased region" description="Low complexity" evidence="4">
    <location>
        <begin position="75"/>
        <end position="96"/>
    </location>
</feature>
<comment type="subunit">
    <text evidence="3">Homohexamer.</text>
</comment>
<gene>
    <name evidence="3" type="primary">hfq</name>
    <name evidence="6" type="ORF">CaldiYA01_10210</name>
</gene>
<evidence type="ECO:0000256" key="4">
    <source>
        <dbReference type="SAM" id="MobiDB-lite"/>
    </source>
</evidence>
<dbReference type="InterPro" id="IPR047575">
    <property type="entry name" value="Sm"/>
</dbReference>
<name>A0ABM7NLT1_9FIRM</name>
<dbReference type="Pfam" id="PF17209">
    <property type="entry name" value="Hfq"/>
    <property type="match status" value="1"/>
</dbReference>
<evidence type="ECO:0000259" key="5">
    <source>
        <dbReference type="PROSITE" id="PS52002"/>
    </source>
</evidence>
<dbReference type="PANTHER" id="PTHR34772:SF1">
    <property type="entry name" value="RNA-BINDING PROTEIN HFQ"/>
    <property type="match status" value="1"/>
</dbReference>
<organism evidence="6 7">
    <name type="scientific">Caldicellulosiruptor diazotrophicus</name>
    <dbReference type="NCBI Taxonomy" id="2806205"/>
    <lineage>
        <taxon>Bacteria</taxon>
        <taxon>Bacillati</taxon>
        <taxon>Bacillota</taxon>
        <taxon>Bacillota incertae sedis</taxon>
        <taxon>Caldicellulosiruptorales</taxon>
        <taxon>Caldicellulosiruptoraceae</taxon>
        <taxon>Caldicellulosiruptor</taxon>
    </lineage>
</organism>
<dbReference type="PANTHER" id="PTHR34772">
    <property type="entry name" value="RNA-BINDING PROTEIN HFQ"/>
    <property type="match status" value="1"/>
</dbReference>
<dbReference type="NCBIfam" id="NF001602">
    <property type="entry name" value="PRK00395.1"/>
    <property type="match status" value="1"/>
</dbReference>
<dbReference type="RefSeq" id="WP_013412203.1">
    <property type="nucleotide sequence ID" value="NZ_AP024480.1"/>
</dbReference>
<reference evidence="6 7" key="1">
    <citation type="submission" date="2021-02" db="EMBL/GenBank/DDBJ databases">
        <title>Nitrogen-fixing ability and nitrogen fixation related genes of thermophilic fermentative bacteria in the genus Caldicellulosiruptor.</title>
        <authorList>
            <person name="Chen Y."/>
            <person name="Nishihara A."/>
            <person name="Haruta S."/>
        </authorList>
    </citation>
    <scope>NUCLEOTIDE SEQUENCE [LARGE SCALE GENOMIC DNA]</scope>
    <source>
        <strain evidence="6 7">YA01</strain>
    </source>
</reference>
<dbReference type="SUPFAM" id="SSF50182">
    <property type="entry name" value="Sm-like ribonucleoproteins"/>
    <property type="match status" value="1"/>
</dbReference>